<evidence type="ECO:0000256" key="8">
    <source>
        <dbReference type="ARBA" id="ARBA00022741"/>
    </source>
</evidence>
<gene>
    <name evidence="12" type="ORF">LSALG_LOCUS13441</name>
</gene>
<keyword evidence="5" id="KW-0808">Transferase</keyword>
<dbReference type="EMBL" id="OX465078">
    <property type="protein sequence ID" value="CAI9273283.1"/>
    <property type="molecule type" value="Genomic_DNA"/>
</dbReference>
<evidence type="ECO:0000256" key="7">
    <source>
        <dbReference type="ARBA" id="ARBA00022694"/>
    </source>
</evidence>
<evidence type="ECO:0000256" key="11">
    <source>
        <dbReference type="ARBA" id="ARBA00022842"/>
    </source>
</evidence>
<dbReference type="GO" id="GO:0008176">
    <property type="term" value="F:tRNA (guanine(46)-N7)-methyltransferase activity"/>
    <property type="evidence" value="ECO:0007669"/>
    <property type="project" value="UniProtKB-EC"/>
</dbReference>
<reference evidence="12" key="1">
    <citation type="submission" date="2023-04" db="EMBL/GenBank/DDBJ databases">
        <authorList>
            <person name="Vijverberg K."/>
            <person name="Xiong W."/>
            <person name="Schranz E."/>
        </authorList>
    </citation>
    <scope>NUCLEOTIDE SEQUENCE</scope>
</reference>
<evidence type="ECO:0000313" key="12">
    <source>
        <dbReference type="EMBL" id="CAI9273283.1"/>
    </source>
</evidence>
<evidence type="ECO:0008006" key="14">
    <source>
        <dbReference type="Google" id="ProtNLM"/>
    </source>
</evidence>
<keyword evidence="8" id="KW-0547">Nucleotide-binding</keyword>
<keyword evidence="6" id="KW-0949">S-adenosyl-L-methionine</keyword>
<keyword evidence="4" id="KW-0489">Methyltransferase</keyword>
<sequence>MSRILDIHHCRPTYSLIFFTCKSQGSNGNYLTFNKKGAAKSSLRANISEVRLNHIIDRCAHKVEEDDGNALNALPHVKRLSELQKDDLLGKIAMVRFDSNILLEENQNQNSKTFISALSTIKHLHEAGAKVILISSCYIMSMNQLYWKKINKLINQSHKTLSSTVGVTSFCYASIAGFQFEEGLSQLKKAFDSKENPYIAMVGGGNLIEKAAAINYLVSSSDGLIFVGNIAFQIMHALGFSVPNKYIEFGAFKEAIKIIKSANSRNIPIFFPKDLWCMNDHFKNPKLVSTHCIPEGWTPFGLGPTSLEEITTLLSKSKKIVWIGPVKFGLSNQDNYGTSILAKVIGKLSQENCDVTVIGNIACKALMEESIVSSNFNIIENASVVWEFLKGRKLPGLMALDRGYPYTIDWHTVYADPDRPLFVDIGSGNGMFLFGMARKTKDMNFLGLEMNGKLVKRCLETCHVSGLKNGYFVETNATSTFGSIVSCYPGKLVFASIQCPNPDFNRPEHRWKMVQRSLIEAILHLLSYNGKVFLQSDIEGVALRVKEEFLKYGNGKFIIDHQEKWLKENPFGVESDWEKHVLDNGAPIGSTIVFVELLGFATARRGCEGGVRSEKVLWIREWSLKTKIRNASKPPRVFNVSFTGATIVFVITTDVDQ</sequence>
<organism evidence="12 13">
    <name type="scientific">Lactuca saligna</name>
    <name type="common">Willowleaf lettuce</name>
    <dbReference type="NCBI Taxonomy" id="75948"/>
    <lineage>
        <taxon>Eukaryota</taxon>
        <taxon>Viridiplantae</taxon>
        <taxon>Streptophyta</taxon>
        <taxon>Embryophyta</taxon>
        <taxon>Tracheophyta</taxon>
        <taxon>Spermatophyta</taxon>
        <taxon>Magnoliopsida</taxon>
        <taxon>eudicotyledons</taxon>
        <taxon>Gunneridae</taxon>
        <taxon>Pentapetalae</taxon>
        <taxon>asterids</taxon>
        <taxon>campanulids</taxon>
        <taxon>Asterales</taxon>
        <taxon>Asteraceae</taxon>
        <taxon>Cichorioideae</taxon>
        <taxon>Cichorieae</taxon>
        <taxon>Lactucinae</taxon>
        <taxon>Lactuca</taxon>
    </lineage>
</organism>
<dbReference type="Gene3D" id="3.40.50.1260">
    <property type="entry name" value="Phosphoglycerate kinase, N-terminal domain"/>
    <property type="match status" value="2"/>
</dbReference>
<dbReference type="InterPro" id="IPR001576">
    <property type="entry name" value="Phosphoglycerate_kinase"/>
</dbReference>
<dbReference type="GO" id="GO:0006096">
    <property type="term" value="P:glycolytic process"/>
    <property type="evidence" value="ECO:0007669"/>
    <property type="project" value="InterPro"/>
</dbReference>
<protein>
    <recommendedName>
        <fullName evidence="14">Phosphoglycerate kinase</fullName>
    </recommendedName>
</protein>
<dbReference type="InterPro" id="IPR029063">
    <property type="entry name" value="SAM-dependent_MTases_sf"/>
</dbReference>
<dbReference type="SUPFAM" id="SSF53335">
    <property type="entry name" value="S-adenosyl-L-methionine-dependent methyltransferases"/>
    <property type="match status" value="1"/>
</dbReference>
<proteinExistence type="inferred from homology"/>
<evidence type="ECO:0000256" key="10">
    <source>
        <dbReference type="ARBA" id="ARBA00022840"/>
    </source>
</evidence>
<dbReference type="Proteomes" id="UP001177003">
    <property type="component" value="Chromosome 2"/>
</dbReference>
<dbReference type="InterPro" id="IPR003358">
    <property type="entry name" value="tRNA_(Gua-N-7)_MeTrfase_Trmb"/>
</dbReference>
<dbReference type="InterPro" id="IPR036043">
    <property type="entry name" value="Phosphoglycerate_kinase_sf"/>
</dbReference>
<dbReference type="FunFam" id="3.40.50.150:FF:000194">
    <property type="entry name" value="Phosphoglycerate kinase"/>
    <property type="match status" value="1"/>
</dbReference>
<keyword evidence="9" id="KW-0418">Kinase</keyword>
<dbReference type="AlphaFoldDB" id="A0AA36DVV0"/>
<dbReference type="GO" id="GO:0005524">
    <property type="term" value="F:ATP binding"/>
    <property type="evidence" value="ECO:0007669"/>
    <property type="project" value="UniProtKB-KW"/>
</dbReference>
<comment type="similarity">
    <text evidence="3">Belongs to the phosphoglycerate kinase family.</text>
</comment>
<keyword evidence="7" id="KW-0819">tRNA processing</keyword>
<comment type="catalytic activity">
    <reaction evidence="1">
        <text>guanosine(46) in tRNA + S-adenosyl-L-methionine = N(7)-methylguanosine(46) in tRNA + S-adenosyl-L-homocysteine</text>
        <dbReference type="Rhea" id="RHEA:42708"/>
        <dbReference type="Rhea" id="RHEA-COMP:10188"/>
        <dbReference type="Rhea" id="RHEA-COMP:10189"/>
        <dbReference type="ChEBI" id="CHEBI:57856"/>
        <dbReference type="ChEBI" id="CHEBI:59789"/>
        <dbReference type="ChEBI" id="CHEBI:74269"/>
        <dbReference type="ChEBI" id="CHEBI:74480"/>
        <dbReference type="EC" id="2.1.1.33"/>
    </reaction>
</comment>
<comment type="cofactor">
    <cofactor evidence="2">
        <name>Mg(2+)</name>
        <dbReference type="ChEBI" id="CHEBI:18420"/>
    </cofactor>
</comment>
<dbReference type="Pfam" id="PF02390">
    <property type="entry name" value="Methyltransf_4"/>
    <property type="match status" value="1"/>
</dbReference>
<dbReference type="SUPFAM" id="SSF53748">
    <property type="entry name" value="Phosphoglycerate kinase"/>
    <property type="match status" value="1"/>
</dbReference>
<keyword evidence="13" id="KW-1185">Reference proteome</keyword>
<keyword evidence="10" id="KW-0067">ATP-binding</keyword>
<name>A0AA36DVV0_LACSI</name>
<evidence type="ECO:0000256" key="1">
    <source>
        <dbReference type="ARBA" id="ARBA00000142"/>
    </source>
</evidence>
<dbReference type="GO" id="GO:0043531">
    <property type="term" value="F:ADP binding"/>
    <property type="evidence" value="ECO:0007669"/>
    <property type="project" value="TreeGrafter"/>
</dbReference>
<keyword evidence="11" id="KW-0460">Magnesium</keyword>
<dbReference type="Gene3D" id="3.40.50.150">
    <property type="entry name" value="Vaccinia Virus protein VP39"/>
    <property type="match status" value="1"/>
</dbReference>
<dbReference type="GO" id="GO:0004618">
    <property type="term" value="F:phosphoglycerate kinase activity"/>
    <property type="evidence" value="ECO:0007669"/>
    <property type="project" value="InterPro"/>
</dbReference>
<evidence type="ECO:0000256" key="5">
    <source>
        <dbReference type="ARBA" id="ARBA00022679"/>
    </source>
</evidence>
<dbReference type="PANTHER" id="PTHR11406">
    <property type="entry name" value="PHOSPHOGLYCERATE KINASE"/>
    <property type="match status" value="1"/>
</dbReference>
<dbReference type="PANTHER" id="PTHR11406:SF32">
    <property type="entry name" value="PHOSPHOGLYCERATE KINASE"/>
    <property type="match status" value="1"/>
</dbReference>
<dbReference type="Pfam" id="PF00162">
    <property type="entry name" value="PGK"/>
    <property type="match status" value="1"/>
</dbReference>
<dbReference type="GO" id="GO:0006094">
    <property type="term" value="P:gluconeogenesis"/>
    <property type="evidence" value="ECO:0007669"/>
    <property type="project" value="TreeGrafter"/>
</dbReference>
<accession>A0AA36DVV0</accession>
<evidence type="ECO:0000256" key="4">
    <source>
        <dbReference type="ARBA" id="ARBA00022603"/>
    </source>
</evidence>
<dbReference type="InterPro" id="IPR015824">
    <property type="entry name" value="Phosphoglycerate_kinase_N"/>
</dbReference>
<evidence type="ECO:0000256" key="3">
    <source>
        <dbReference type="ARBA" id="ARBA00008982"/>
    </source>
</evidence>
<dbReference type="PROSITE" id="PS51625">
    <property type="entry name" value="SAM_MT_TRMB"/>
    <property type="match status" value="1"/>
</dbReference>
<evidence type="ECO:0000256" key="2">
    <source>
        <dbReference type="ARBA" id="ARBA00001946"/>
    </source>
</evidence>
<evidence type="ECO:0000256" key="6">
    <source>
        <dbReference type="ARBA" id="ARBA00022691"/>
    </source>
</evidence>
<dbReference type="GO" id="GO:0005829">
    <property type="term" value="C:cytosol"/>
    <property type="evidence" value="ECO:0007669"/>
    <property type="project" value="TreeGrafter"/>
</dbReference>
<evidence type="ECO:0000313" key="13">
    <source>
        <dbReference type="Proteomes" id="UP001177003"/>
    </source>
</evidence>
<evidence type="ECO:0000256" key="9">
    <source>
        <dbReference type="ARBA" id="ARBA00022777"/>
    </source>
</evidence>